<keyword evidence="2" id="KW-0472">Membrane</keyword>
<dbReference type="SUPFAM" id="SSF48452">
    <property type="entry name" value="TPR-like"/>
    <property type="match status" value="1"/>
</dbReference>
<organism evidence="4 5">
    <name type="scientific">Flaviaesturariibacter aridisoli</name>
    <dbReference type="NCBI Taxonomy" id="2545761"/>
    <lineage>
        <taxon>Bacteria</taxon>
        <taxon>Pseudomonadati</taxon>
        <taxon>Bacteroidota</taxon>
        <taxon>Chitinophagia</taxon>
        <taxon>Chitinophagales</taxon>
        <taxon>Chitinophagaceae</taxon>
        <taxon>Flaviaestuariibacter</taxon>
    </lineage>
</organism>
<evidence type="ECO:0000313" key="4">
    <source>
        <dbReference type="EMBL" id="TCZ74895.1"/>
    </source>
</evidence>
<feature type="transmembrane region" description="Helical" evidence="2">
    <location>
        <begin position="348"/>
        <end position="368"/>
    </location>
</feature>
<dbReference type="AlphaFoldDB" id="A0A4R4EAM4"/>
<feature type="chain" id="PRO_5020983054" description="Tetratricopeptide repeat protein" evidence="3">
    <location>
        <begin position="22"/>
        <end position="470"/>
    </location>
</feature>
<dbReference type="Proteomes" id="UP000295164">
    <property type="component" value="Unassembled WGS sequence"/>
</dbReference>
<dbReference type="InterPro" id="IPR011990">
    <property type="entry name" value="TPR-like_helical_dom_sf"/>
</dbReference>
<feature type="transmembrane region" description="Helical" evidence="2">
    <location>
        <begin position="380"/>
        <end position="397"/>
    </location>
</feature>
<keyword evidence="2" id="KW-1133">Transmembrane helix</keyword>
<feature type="transmembrane region" description="Helical" evidence="2">
    <location>
        <begin position="409"/>
        <end position="427"/>
    </location>
</feature>
<protein>
    <recommendedName>
        <fullName evidence="6">Tetratricopeptide repeat protein</fullName>
    </recommendedName>
</protein>
<keyword evidence="3" id="KW-0732">Signal</keyword>
<comment type="caution">
    <text evidence="4">The sequence shown here is derived from an EMBL/GenBank/DDBJ whole genome shotgun (WGS) entry which is preliminary data.</text>
</comment>
<gene>
    <name evidence="4" type="ORF">E0486_00900</name>
</gene>
<keyword evidence="5" id="KW-1185">Reference proteome</keyword>
<reference evidence="4 5" key="1">
    <citation type="submission" date="2019-03" db="EMBL/GenBank/DDBJ databases">
        <authorList>
            <person name="Kim M.K.M."/>
        </authorList>
    </citation>
    <scope>NUCLEOTIDE SEQUENCE [LARGE SCALE GENOMIC DNA]</scope>
    <source>
        <strain evidence="4 5">17J68-15</strain>
    </source>
</reference>
<feature type="coiled-coil region" evidence="1">
    <location>
        <begin position="321"/>
        <end position="348"/>
    </location>
</feature>
<keyword evidence="2" id="KW-0812">Transmembrane</keyword>
<evidence type="ECO:0000256" key="1">
    <source>
        <dbReference type="SAM" id="Coils"/>
    </source>
</evidence>
<feature type="signal peptide" evidence="3">
    <location>
        <begin position="1"/>
        <end position="21"/>
    </location>
</feature>
<proteinExistence type="predicted"/>
<evidence type="ECO:0000256" key="2">
    <source>
        <dbReference type="SAM" id="Phobius"/>
    </source>
</evidence>
<keyword evidence="1" id="KW-0175">Coiled coil</keyword>
<sequence length="470" mass="53189">MRKFRLLVLLLALSLATSAQLAAKIDSIQRKINGTGETYPQFRLRAGLIALLLADGQLDRAHLHVDTLLLDAARSGNDSLKMISYCSAAGYFDWRTESRPEMEYLLKALRIAEAKYPTQITGIELGLASMYIDLKNYRESLRYLQRVRARISSKDPAFTSVQYFTAIVYQYTRQLDSALYYAQPCFDLMQKNRDPRGKIMASIIAQAYAAKGNDILADSYFQNSIDTTGNSRTFIDALTAKFYSEYLFQKGRMAEARRMALQGMESARASQAKGPLLENVAQLQNIYSSMHRYDSAFHYATLQLAYQDSLFNSDKLNAIKDMALNETLHEQEEAVKRAEAEEERQHNLQYAAIALALVTIIAGFLAFSHTAVANEKTIRFLGIVSLLILFEFLNLLLHPYIGSATHHSPVWMLVIMVVLAAILVPLHHKVEHWLTHKLVAKNNRIRLARAQRMIRELQTKESPVSEQGPA</sequence>
<dbReference type="RefSeq" id="WP_131850250.1">
    <property type="nucleotide sequence ID" value="NZ_SKFH01000001.1"/>
</dbReference>
<evidence type="ECO:0000313" key="5">
    <source>
        <dbReference type="Proteomes" id="UP000295164"/>
    </source>
</evidence>
<dbReference type="Gene3D" id="1.25.40.10">
    <property type="entry name" value="Tetratricopeptide repeat domain"/>
    <property type="match status" value="1"/>
</dbReference>
<evidence type="ECO:0000256" key="3">
    <source>
        <dbReference type="SAM" id="SignalP"/>
    </source>
</evidence>
<accession>A0A4R4EAM4</accession>
<dbReference type="EMBL" id="SKFH01000001">
    <property type="protein sequence ID" value="TCZ74895.1"/>
    <property type="molecule type" value="Genomic_DNA"/>
</dbReference>
<evidence type="ECO:0008006" key="6">
    <source>
        <dbReference type="Google" id="ProtNLM"/>
    </source>
</evidence>
<name>A0A4R4EAM4_9BACT</name>
<dbReference type="OrthoDB" id="9806995at2"/>